<sequence>MTFQIYNKKLGFWVNESDFPTQDSNFGNTEVPLPGEVGQGITYAFDESIQMWRSYTAEQWENYLAKKMTRLPDNDEQFKAMVTEQLLSLSKSVLSASTQLALTTRSVTELQTQLKQLTEAKQLTAAKEEAQHV</sequence>
<keyword evidence="3" id="KW-1185">Reference proteome</keyword>
<accession>A0A0R2H160</accession>
<name>A0A0R2H160_WEIVI</name>
<evidence type="ECO:0000313" key="3">
    <source>
        <dbReference type="Proteomes" id="UP000051992"/>
    </source>
</evidence>
<keyword evidence="1" id="KW-0175">Coiled coil</keyword>
<dbReference type="EMBL" id="JQBM01000003">
    <property type="protein sequence ID" value="KRN46222.1"/>
    <property type="molecule type" value="Genomic_DNA"/>
</dbReference>
<evidence type="ECO:0000313" key="2">
    <source>
        <dbReference type="EMBL" id="KRN46222.1"/>
    </source>
</evidence>
<dbReference type="OrthoDB" id="9928075at2"/>
<proteinExistence type="predicted"/>
<dbReference type="AlphaFoldDB" id="A0A0R2H160"/>
<comment type="caution">
    <text evidence="2">The sequence shown here is derived from an EMBL/GenBank/DDBJ whole genome shotgun (WGS) entry which is preliminary data.</text>
</comment>
<feature type="coiled-coil region" evidence="1">
    <location>
        <begin position="100"/>
        <end position="127"/>
    </location>
</feature>
<evidence type="ECO:0000256" key="1">
    <source>
        <dbReference type="SAM" id="Coils"/>
    </source>
</evidence>
<protein>
    <submittedName>
        <fullName evidence="2">Uncharacterized protein</fullName>
    </submittedName>
</protein>
<reference evidence="2 3" key="1">
    <citation type="journal article" date="2015" name="Genome Announc.">
        <title>Expanding the biotechnology potential of lactobacilli through comparative genomics of 213 strains and associated genera.</title>
        <authorList>
            <person name="Sun Z."/>
            <person name="Harris H.M."/>
            <person name="McCann A."/>
            <person name="Guo C."/>
            <person name="Argimon S."/>
            <person name="Zhang W."/>
            <person name="Yang X."/>
            <person name="Jeffery I.B."/>
            <person name="Cooney J.C."/>
            <person name="Kagawa T.F."/>
            <person name="Liu W."/>
            <person name="Song Y."/>
            <person name="Salvetti E."/>
            <person name="Wrobel A."/>
            <person name="Rasinkangas P."/>
            <person name="Parkhill J."/>
            <person name="Rea M.C."/>
            <person name="O'Sullivan O."/>
            <person name="Ritari J."/>
            <person name="Douillard F.P."/>
            <person name="Paul Ross R."/>
            <person name="Yang R."/>
            <person name="Briner A.E."/>
            <person name="Felis G.E."/>
            <person name="de Vos W.M."/>
            <person name="Barrangou R."/>
            <person name="Klaenhammer T.R."/>
            <person name="Caufield P.W."/>
            <person name="Cui Y."/>
            <person name="Zhang H."/>
            <person name="O'Toole P.W."/>
        </authorList>
    </citation>
    <scope>NUCLEOTIDE SEQUENCE [LARGE SCALE GENOMIC DNA]</scope>
    <source>
        <strain evidence="2 3">DSM 20410</strain>
    </source>
</reference>
<dbReference type="PATRIC" id="fig|1629.5.peg.1220"/>
<organism evidence="2 3">
    <name type="scientific">Weissella viridescens</name>
    <name type="common">Lactobacillus viridescens</name>
    <dbReference type="NCBI Taxonomy" id="1629"/>
    <lineage>
        <taxon>Bacteria</taxon>
        <taxon>Bacillati</taxon>
        <taxon>Bacillota</taxon>
        <taxon>Bacilli</taxon>
        <taxon>Lactobacillales</taxon>
        <taxon>Lactobacillaceae</taxon>
        <taxon>Weissella</taxon>
    </lineage>
</organism>
<dbReference type="Proteomes" id="UP000051992">
    <property type="component" value="Unassembled WGS sequence"/>
</dbReference>
<dbReference type="RefSeq" id="WP_057746514.1">
    <property type="nucleotide sequence ID" value="NZ_JQBM01000003.1"/>
</dbReference>
<gene>
    <name evidence="2" type="ORF">IV50_GL001206</name>
</gene>